<accession>A0A238XMU1</accession>
<dbReference type="Pfam" id="PF03610">
    <property type="entry name" value="EIIA-man"/>
    <property type="match status" value="1"/>
</dbReference>
<dbReference type="Gene3D" id="3.40.50.510">
    <property type="entry name" value="Phosphotransferase system, mannose-type IIA component"/>
    <property type="match status" value="1"/>
</dbReference>
<keyword evidence="3" id="KW-0963">Cytoplasm</keyword>
<keyword evidence="5" id="KW-0808">Transferase</keyword>
<dbReference type="InterPro" id="IPR004701">
    <property type="entry name" value="PTS_EIIA_man-typ"/>
</dbReference>
<dbReference type="CDD" id="cd00006">
    <property type="entry name" value="PTS_IIA_man"/>
    <property type="match status" value="1"/>
</dbReference>
<dbReference type="InterPro" id="IPR051471">
    <property type="entry name" value="Bacterial_PTS_sugar_comp"/>
</dbReference>
<feature type="domain" description="PTS EIIA type-4" evidence="8">
    <location>
        <begin position="13"/>
        <end position="134"/>
    </location>
</feature>
<dbReference type="Proteomes" id="UP000198324">
    <property type="component" value="Unassembled WGS sequence"/>
</dbReference>
<dbReference type="InterPro" id="IPR033887">
    <property type="entry name" value="PTS_IIA_man"/>
</dbReference>
<dbReference type="GO" id="GO:0016020">
    <property type="term" value="C:membrane"/>
    <property type="evidence" value="ECO:0007669"/>
    <property type="project" value="InterPro"/>
</dbReference>
<keyword evidence="7" id="KW-0418">Kinase</keyword>
<evidence type="ECO:0000256" key="6">
    <source>
        <dbReference type="ARBA" id="ARBA00022683"/>
    </source>
</evidence>
<evidence type="ECO:0000256" key="5">
    <source>
        <dbReference type="ARBA" id="ARBA00022679"/>
    </source>
</evidence>
<evidence type="ECO:0000256" key="3">
    <source>
        <dbReference type="ARBA" id="ARBA00022490"/>
    </source>
</evidence>
<keyword evidence="10" id="KW-1185">Reference proteome</keyword>
<keyword evidence="4" id="KW-0762">Sugar transport</keyword>
<evidence type="ECO:0000259" key="8">
    <source>
        <dbReference type="PROSITE" id="PS51096"/>
    </source>
</evidence>
<dbReference type="SUPFAM" id="SSF53062">
    <property type="entry name" value="PTS system fructose IIA component-like"/>
    <property type="match status" value="1"/>
</dbReference>
<dbReference type="AlphaFoldDB" id="A0A238XMU1"/>
<evidence type="ECO:0000313" key="9">
    <source>
        <dbReference type="EMBL" id="SNR60295.1"/>
    </source>
</evidence>
<proteinExistence type="predicted"/>
<keyword evidence="6" id="KW-0598">Phosphotransferase system</keyword>
<evidence type="ECO:0000256" key="4">
    <source>
        <dbReference type="ARBA" id="ARBA00022597"/>
    </source>
</evidence>
<evidence type="ECO:0000256" key="2">
    <source>
        <dbReference type="ARBA" id="ARBA00022448"/>
    </source>
</evidence>
<evidence type="ECO:0000256" key="1">
    <source>
        <dbReference type="ARBA" id="ARBA00004496"/>
    </source>
</evidence>
<dbReference type="GO" id="GO:0016301">
    <property type="term" value="F:kinase activity"/>
    <property type="evidence" value="ECO:0007669"/>
    <property type="project" value="UniProtKB-KW"/>
</dbReference>
<dbReference type="PANTHER" id="PTHR33799">
    <property type="entry name" value="PTS PERMEASE-RELATED-RELATED"/>
    <property type="match status" value="1"/>
</dbReference>
<gene>
    <name evidence="9" type="ORF">SAMN04488503_0286</name>
</gene>
<keyword evidence="2" id="KW-0813">Transport</keyword>
<organism evidence="9 10">
    <name type="scientific">Humidesulfovibrio mexicanus</name>
    <dbReference type="NCBI Taxonomy" id="147047"/>
    <lineage>
        <taxon>Bacteria</taxon>
        <taxon>Pseudomonadati</taxon>
        <taxon>Thermodesulfobacteriota</taxon>
        <taxon>Desulfovibrionia</taxon>
        <taxon>Desulfovibrionales</taxon>
        <taxon>Desulfovibrionaceae</taxon>
        <taxon>Humidesulfovibrio</taxon>
    </lineage>
</organism>
<protein>
    <submittedName>
        <fullName evidence="9">PTS system, mannose-specific IIA component</fullName>
    </submittedName>
</protein>
<dbReference type="EMBL" id="FZOC01000001">
    <property type="protein sequence ID" value="SNR60295.1"/>
    <property type="molecule type" value="Genomic_DNA"/>
</dbReference>
<dbReference type="PANTHER" id="PTHR33799:SF1">
    <property type="entry name" value="PTS SYSTEM MANNOSE-SPECIFIC EIIAB COMPONENT-RELATED"/>
    <property type="match status" value="1"/>
</dbReference>
<evidence type="ECO:0000313" key="10">
    <source>
        <dbReference type="Proteomes" id="UP000198324"/>
    </source>
</evidence>
<comment type="subcellular location">
    <subcellularLocation>
        <location evidence="1">Cytoplasm</location>
    </subcellularLocation>
</comment>
<dbReference type="PROSITE" id="PS51096">
    <property type="entry name" value="PTS_EIIA_TYPE_4"/>
    <property type="match status" value="1"/>
</dbReference>
<dbReference type="InterPro" id="IPR036662">
    <property type="entry name" value="PTS_EIIA_man-typ_sf"/>
</dbReference>
<name>A0A238XMU1_9BACT</name>
<dbReference type="GO" id="GO:0005737">
    <property type="term" value="C:cytoplasm"/>
    <property type="evidence" value="ECO:0007669"/>
    <property type="project" value="UniProtKB-SubCell"/>
</dbReference>
<dbReference type="GO" id="GO:0009401">
    <property type="term" value="P:phosphoenolpyruvate-dependent sugar phosphotransferase system"/>
    <property type="evidence" value="ECO:0007669"/>
    <property type="project" value="UniProtKB-KW"/>
</dbReference>
<evidence type="ECO:0000256" key="7">
    <source>
        <dbReference type="ARBA" id="ARBA00022777"/>
    </source>
</evidence>
<sequence length="145" mass="14981">MAESNDARPGARQVGVLLVTHGEFGAALLGAAQLIVGPQEGLLAVSVLESRGVDDILAELKVDLAQLEMGMGVLVLTDLFGGTPTTLSLSLRKLGNVEVVAGVNLPMLLKVLQSRSESLDALAAQAKSAGVQGIVVPGEMLRKRT</sequence>
<reference evidence="9 10" key="1">
    <citation type="submission" date="2017-06" db="EMBL/GenBank/DDBJ databases">
        <authorList>
            <person name="Kim H.J."/>
            <person name="Triplett B.A."/>
        </authorList>
    </citation>
    <scope>NUCLEOTIDE SEQUENCE [LARGE SCALE GENOMIC DNA]</scope>
    <source>
        <strain evidence="9 10">DSM 13116</strain>
    </source>
</reference>